<proteinExistence type="predicted"/>
<dbReference type="AlphaFoldDB" id="A0A7V4WV66"/>
<accession>A0A7V4WV66</accession>
<name>A0A7V4WV66_CALAY</name>
<protein>
    <submittedName>
        <fullName evidence="4">TetR/AcrR family transcriptional regulator</fullName>
    </submittedName>
</protein>
<dbReference type="InterPro" id="IPR050624">
    <property type="entry name" value="HTH-type_Tx_Regulator"/>
</dbReference>
<dbReference type="InterPro" id="IPR013570">
    <property type="entry name" value="Tscrpt_reg_YsiA_C"/>
</dbReference>
<evidence type="ECO:0000256" key="1">
    <source>
        <dbReference type="ARBA" id="ARBA00023125"/>
    </source>
</evidence>
<dbReference type="InterPro" id="IPR036271">
    <property type="entry name" value="Tet_transcr_reg_TetR-rel_C_sf"/>
</dbReference>
<organism evidence="4">
    <name type="scientific">Caldithrix abyssi</name>
    <dbReference type="NCBI Taxonomy" id="187145"/>
    <lineage>
        <taxon>Bacteria</taxon>
        <taxon>Pseudomonadati</taxon>
        <taxon>Calditrichota</taxon>
        <taxon>Calditrichia</taxon>
        <taxon>Calditrichales</taxon>
        <taxon>Calditrichaceae</taxon>
        <taxon>Caldithrix</taxon>
    </lineage>
</organism>
<dbReference type="Pfam" id="PF00440">
    <property type="entry name" value="TetR_N"/>
    <property type="match status" value="1"/>
</dbReference>
<sequence>MARLNTVQRQRQIIETSLEIIKQGGIQKLTVKEIAHHIGISEQAIYRHFTNKLEILSSIIRYFNTNLRNSLHPDHLNGSVNDRIHAMIDAHLDYLQNNPAVAAVIFSEEIFQNESSLAQAVKESLQQRLDSIAALIREGQDKGEFKKNINADELAYLFLGSLRLVVVHWRLSGFSFNVKEKGKKIVGYLISLLRN</sequence>
<dbReference type="PANTHER" id="PTHR43479">
    <property type="entry name" value="ACREF/ENVCD OPERON REPRESSOR-RELATED"/>
    <property type="match status" value="1"/>
</dbReference>
<dbReference type="SUPFAM" id="SSF48498">
    <property type="entry name" value="Tetracyclin repressor-like, C-terminal domain"/>
    <property type="match status" value="1"/>
</dbReference>
<evidence type="ECO:0000256" key="2">
    <source>
        <dbReference type="PROSITE-ProRule" id="PRU00335"/>
    </source>
</evidence>
<evidence type="ECO:0000313" key="4">
    <source>
        <dbReference type="EMBL" id="HGY56074.1"/>
    </source>
</evidence>
<evidence type="ECO:0000259" key="3">
    <source>
        <dbReference type="PROSITE" id="PS50977"/>
    </source>
</evidence>
<gene>
    <name evidence="4" type="ORF">ENK44_10245</name>
</gene>
<dbReference type="InterPro" id="IPR001647">
    <property type="entry name" value="HTH_TetR"/>
</dbReference>
<feature type="DNA-binding region" description="H-T-H motif" evidence="2">
    <location>
        <begin position="30"/>
        <end position="49"/>
    </location>
</feature>
<dbReference type="Gene3D" id="1.10.357.10">
    <property type="entry name" value="Tetracycline Repressor, domain 2"/>
    <property type="match status" value="1"/>
</dbReference>
<dbReference type="EMBL" id="DRQG01000096">
    <property type="protein sequence ID" value="HGY56074.1"/>
    <property type="molecule type" value="Genomic_DNA"/>
</dbReference>
<comment type="caution">
    <text evidence="4">The sequence shown here is derived from an EMBL/GenBank/DDBJ whole genome shotgun (WGS) entry which is preliminary data.</text>
</comment>
<dbReference type="InterPro" id="IPR009057">
    <property type="entry name" value="Homeodomain-like_sf"/>
</dbReference>
<feature type="domain" description="HTH tetR-type" evidence="3">
    <location>
        <begin position="7"/>
        <end position="67"/>
    </location>
</feature>
<keyword evidence="1 2" id="KW-0238">DNA-binding</keyword>
<dbReference type="PRINTS" id="PR00455">
    <property type="entry name" value="HTHTETR"/>
</dbReference>
<dbReference type="PROSITE" id="PS50977">
    <property type="entry name" value="HTH_TETR_2"/>
    <property type="match status" value="1"/>
</dbReference>
<dbReference type="SUPFAM" id="SSF46689">
    <property type="entry name" value="Homeodomain-like"/>
    <property type="match status" value="1"/>
</dbReference>
<dbReference type="PANTHER" id="PTHR43479:SF11">
    <property type="entry name" value="ACREF_ENVCD OPERON REPRESSOR-RELATED"/>
    <property type="match status" value="1"/>
</dbReference>
<dbReference type="Pfam" id="PF08359">
    <property type="entry name" value="TetR_C_4"/>
    <property type="match status" value="1"/>
</dbReference>
<reference evidence="4" key="1">
    <citation type="journal article" date="2020" name="mSystems">
        <title>Genome- and Community-Level Interaction Insights into Carbon Utilization and Element Cycling Functions of Hydrothermarchaeota in Hydrothermal Sediment.</title>
        <authorList>
            <person name="Zhou Z."/>
            <person name="Liu Y."/>
            <person name="Xu W."/>
            <person name="Pan J."/>
            <person name="Luo Z.H."/>
            <person name="Li M."/>
        </authorList>
    </citation>
    <scope>NUCLEOTIDE SEQUENCE [LARGE SCALE GENOMIC DNA]</scope>
    <source>
        <strain evidence="4">HyVt-577</strain>
    </source>
</reference>
<dbReference type="GO" id="GO:0003677">
    <property type="term" value="F:DNA binding"/>
    <property type="evidence" value="ECO:0007669"/>
    <property type="project" value="UniProtKB-UniRule"/>
</dbReference>
<dbReference type="Proteomes" id="UP000885779">
    <property type="component" value="Unassembled WGS sequence"/>
</dbReference>